<accession>A0A8B9NLJ9</accession>
<reference evidence="1" key="1">
    <citation type="submission" date="2025-08" db="UniProtKB">
        <authorList>
            <consortium name="Ensembl"/>
        </authorList>
    </citation>
    <scope>IDENTIFICATION</scope>
</reference>
<organism evidence="1 2">
    <name type="scientific">Accipiter nisus</name>
    <name type="common">Eurasian sparrowhawk</name>
    <dbReference type="NCBI Taxonomy" id="211598"/>
    <lineage>
        <taxon>Eukaryota</taxon>
        <taxon>Metazoa</taxon>
        <taxon>Chordata</taxon>
        <taxon>Craniata</taxon>
        <taxon>Vertebrata</taxon>
        <taxon>Euteleostomi</taxon>
        <taxon>Archelosauria</taxon>
        <taxon>Archosauria</taxon>
        <taxon>Dinosauria</taxon>
        <taxon>Saurischia</taxon>
        <taxon>Theropoda</taxon>
        <taxon>Coelurosauria</taxon>
        <taxon>Aves</taxon>
        <taxon>Neognathae</taxon>
        <taxon>Neoaves</taxon>
        <taxon>Telluraves</taxon>
        <taxon>Accipitrimorphae</taxon>
        <taxon>Accipitriformes</taxon>
        <taxon>Accipitridae</taxon>
        <taxon>Accipitrinae</taxon>
        <taxon>Accipiter</taxon>
    </lineage>
</organism>
<proteinExistence type="predicted"/>
<evidence type="ECO:0000313" key="1">
    <source>
        <dbReference type="Ensembl" id="ENSANIP00000026225.1"/>
    </source>
</evidence>
<name>A0A8B9NLJ9_9AVES</name>
<dbReference type="Proteomes" id="UP000694541">
    <property type="component" value="Unplaced"/>
</dbReference>
<protein>
    <submittedName>
        <fullName evidence="1">Uncharacterized protein</fullName>
    </submittedName>
</protein>
<dbReference type="AlphaFoldDB" id="A0A8B9NLJ9"/>
<dbReference type="Ensembl" id="ENSANIT00000027090.1">
    <property type="protein sequence ID" value="ENSANIP00000026225.1"/>
    <property type="gene ID" value="ENSANIG00000017610.1"/>
</dbReference>
<evidence type="ECO:0000313" key="2">
    <source>
        <dbReference type="Proteomes" id="UP000694541"/>
    </source>
</evidence>
<sequence length="94" mass="10643">GYTGRAAATSLARPPRPDAFRRLFRFYRQRDASDLRGVVDFSRQARPGSPWAGCPRGYGALPEGTSCRPRCPWPACHLFTDLPLLLTFIYYHNV</sequence>
<keyword evidence="2" id="KW-1185">Reference proteome</keyword>
<reference evidence="1" key="2">
    <citation type="submission" date="2025-09" db="UniProtKB">
        <authorList>
            <consortium name="Ensembl"/>
        </authorList>
    </citation>
    <scope>IDENTIFICATION</scope>
</reference>